<dbReference type="PANTHER" id="PTHR24171:SF8">
    <property type="entry name" value="BRCA1-ASSOCIATED RING DOMAIN PROTEIN 1"/>
    <property type="match status" value="1"/>
</dbReference>
<reference evidence="4 5" key="1">
    <citation type="submission" date="2018-01" db="EMBL/GenBank/DDBJ databases">
        <title>Complete genome sequence of Streptomyces lunaelactis MM109T, a Ferroverdin A producer isolated from cave moonmilk deposits.</title>
        <authorList>
            <person name="Naome A."/>
            <person name="Martinet L."/>
            <person name="Maciejewska M."/>
            <person name="Anderssen S."/>
            <person name="Adam D."/>
            <person name="Tenconi E."/>
            <person name="Deflandre B."/>
            <person name="Arguelles-Arias A."/>
            <person name="Calusinska M."/>
            <person name="Copieters W."/>
            <person name="Karim L."/>
            <person name="Hanikenne M."/>
            <person name="Baurain D."/>
            <person name="van Wezel G."/>
            <person name="Smargiasso N."/>
            <person name="de Pauw E."/>
            <person name="Delfosse P."/>
            <person name="Rigali S."/>
        </authorList>
    </citation>
    <scope>NUCLEOTIDE SEQUENCE [LARGE SCALE GENOMIC DNA]</scope>
    <source>
        <strain evidence="4 5">MM109</strain>
    </source>
</reference>
<dbReference type="SUPFAM" id="SSF48403">
    <property type="entry name" value="Ankyrin repeat"/>
    <property type="match status" value="1"/>
</dbReference>
<dbReference type="Proteomes" id="UP000244201">
    <property type="component" value="Chromosome"/>
</dbReference>
<protein>
    <submittedName>
        <fullName evidence="4">Ankyrin repeat domain-containing protein</fullName>
    </submittedName>
</protein>
<dbReference type="EMBL" id="CP026304">
    <property type="protein sequence ID" value="AVZ71126.1"/>
    <property type="molecule type" value="Genomic_DNA"/>
</dbReference>
<dbReference type="PANTHER" id="PTHR24171">
    <property type="entry name" value="ANKYRIN REPEAT DOMAIN-CONTAINING PROTEIN 39-RELATED"/>
    <property type="match status" value="1"/>
</dbReference>
<dbReference type="AlphaFoldDB" id="A0A2R4SW78"/>
<dbReference type="InterPro" id="IPR036770">
    <property type="entry name" value="Ankyrin_rpt-contain_sf"/>
</dbReference>
<keyword evidence="5" id="KW-1185">Reference proteome</keyword>
<dbReference type="GO" id="GO:0004842">
    <property type="term" value="F:ubiquitin-protein transferase activity"/>
    <property type="evidence" value="ECO:0007669"/>
    <property type="project" value="TreeGrafter"/>
</dbReference>
<keyword evidence="1" id="KW-0677">Repeat</keyword>
<dbReference type="Pfam" id="PF12796">
    <property type="entry name" value="Ank_2"/>
    <property type="match status" value="1"/>
</dbReference>
<feature type="repeat" description="ANK" evidence="3">
    <location>
        <begin position="80"/>
        <end position="114"/>
    </location>
</feature>
<dbReference type="OrthoDB" id="9812708at2"/>
<evidence type="ECO:0000256" key="3">
    <source>
        <dbReference type="PROSITE-ProRule" id="PRU00023"/>
    </source>
</evidence>
<dbReference type="GO" id="GO:0085020">
    <property type="term" value="P:protein K6-linked ubiquitination"/>
    <property type="evidence" value="ECO:0007669"/>
    <property type="project" value="TreeGrafter"/>
</dbReference>
<gene>
    <name evidence="4" type="ORF">SLUN_01525</name>
</gene>
<dbReference type="Gene3D" id="1.25.40.20">
    <property type="entry name" value="Ankyrin repeat-containing domain"/>
    <property type="match status" value="1"/>
</dbReference>
<dbReference type="PROSITE" id="PS50088">
    <property type="entry name" value="ANK_REPEAT"/>
    <property type="match status" value="3"/>
</dbReference>
<feature type="repeat" description="ANK" evidence="3">
    <location>
        <begin position="47"/>
        <end position="79"/>
    </location>
</feature>
<accession>A0A2R4SW78</accession>
<keyword evidence="2 3" id="KW-0040">ANK repeat</keyword>
<dbReference type="PROSITE" id="PS50297">
    <property type="entry name" value="ANK_REP_REGION"/>
    <property type="match status" value="3"/>
</dbReference>
<evidence type="ECO:0000256" key="1">
    <source>
        <dbReference type="ARBA" id="ARBA00022737"/>
    </source>
</evidence>
<dbReference type="InterPro" id="IPR002110">
    <property type="entry name" value="Ankyrin_rpt"/>
</dbReference>
<proteinExistence type="predicted"/>
<evidence type="ECO:0000313" key="4">
    <source>
        <dbReference type="EMBL" id="AVZ71126.1"/>
    </source>
</evidence>
<sequence length="143" mass="14705">MGVMMHGDQGRDRMGRTAVHYAVADGDVAGLRMLLAGGADPDAVDEAGWTPLHFAAQAQAPLAAEALLAAGASVDVADRHGNTALSKAVFNSRGEGATIRVLLEAGADPDRGNVHGVSPRGLADKIANYDVAVHMSHGEETAR</sequence>
<dbReference type="KEGG" id="slk:SLUN_01525"/>
<organism evidence="4 5">
    <name type="scientific">Streptomyces lunaelactis</name>
    <dbReference type="NCBI Taxonomy" id="1535768"/>
    <lineage>
        <taxon>Bacteria</taxon>
        <taxon>Bacillati</taxon>
        <taxon>Actinomycetota</taxon>
        <taxon>Actinomycetes</taxon>
        <taxon>Kitasatosporales</taxon>
        <taxon>Streptomycetaceae</taxon>
        <taxon>Streptomyces</taxon>
    </lineage>
</organism>
<evidence type="ECO:0000313" key="5">
    <source>
        <dbReference type="Proteomes" id="UP000244201"/>
    </source>
</evidence>
<evidence type="ECO:0000256" key="2">
    <source>
        <dbReference type="ARBA" id="ARBA00023043"/>
    </source>
</evidence>
<feature type="repeat" description="ANK" evidence="3">
    <location>
        <begin position="14"/>
        <end position="46"/>
    </location>
</feature>
<dbReference type="SMART" id="SM00248">
    <property type="entry name" value="ANK"/>
    <property type="match status" value="3"/>
</dbReference>
<name>A0A2R4SW78_9ACTN</name>